<protein>
    <submittedName>
        <fullName evidence="1">Uncharacterized protein</fullName>
    </submittedName>
</protein>
<feature type="non-terminal residue" evidence="1">
    <location>
        <position position="1"/>
    </location>
</feature>
<proteinExistence type="predicted"/>
<dbReference type="AlphaFoldDB" id="X1JXG4"/>
<gene>
    <name evidence="1" type="ORF">S03H2_65345</name>
</gene>
<accession>X1JXG4</accession>
<reference evidence="1" key="1">
    <citation type="journal article" date="2014" name="Front. Microbiol.">
        <title>High frequency of phylogenetically diverse reductive dehalogenase-homologous genes in deep subseafloor sedimentary metagenomes.</title>
        <authorList>
            <person name="Kawai M."/>
            <person name="Futagami T."/>
            <person name="Toyoda A."/>
            <person name="Takaki Y."/>
            <person name="Nishi S."/>
            <person name="Hori S."/>
            <person name="Arai W."/>
            <person name="Tsubouchi T."/>
            <person name="Morono Y."/>
            <person name="Uchiyama I."/>
            <person name="Ito T."/>
            <person name="Fujiyama A."/>
            <person name="Inagaki F."/>
            <person name="Takami H."/>
        </authorList>
    </citation>
    <scope>NUCLEOTIDE SEQUENCE</scope>
    <source>
        <strain evidence="1">Expedition CK06-06</strain>
    </source>
</reference>
<name>X1JXG4_9ZZZZ</name>
<evidence type="ECO:0000313" key="1">
    <source>
        <dbReference type="EMBL" id="GAH86060.1"/>
    </source>
</evidence>
<dbReference type="EMBL" id="BARU01042543">
    <property type="protein sequence ID" value="GAH86060.1"/>
    <property type="molecule type" value="Genomic_DNA"/>
</dbReference>
<comment type="caution">
    <text evidence="1">The sequence shown here is derived from an EMBL/GenBank/DDBJ whole genome shotgun (WGS) entry which is preliminary data.</text>
</comment>
<organism evidence="1">
    <name type="scientific">marine sediment metagenome</name>
    <dbReference type="NCBI Taxonomy" id="412755"/>
    <lineage>
        <taxon>unclassified sequences</taxon>
        <taxon>metagenomes</taxon>
        <taxon>ecological metagenomes</taxon>
    </lineage>
</organism>
<sequence>GDIAQCYSYRFAAGYDLLFYGDVNGQRRKFGL</sequence>